<reference evidence="2 3" key="1">
    <citation type="submission" date="2024-06" db="EMBL/GenBank/DDBJ databases">
        <authorList>
            <person name="Chen R.Y."/>
        </authorList>
    </citation>
    <scope>NUCLEOTIDE SEQUENCE [LARGE SCALE GENOMIC DNA]</scope>
    <source>
        <strain evidence="2 3">D2</strain>
    </source>
</reference>
<evidence type="ECO:0000259" key="1">
    <source>
        <dbReference type="PROSITE" id="PS51833"/>
    </source>
</evidence>
<accession>A0ABV1RDG3</accession>
<protein>
    <submittedName>
        <fullName evidence="2">HDOD domain-containing protein</fullName>
    </submittedName>
</protein>
<gene>
    <name evidence="2" type="ORF">ABS311_03625</name>
</gene>
<dbReference type="RefSeq" id="WP_143870119.1">
    <property type="nucleotide sequence ID" value="NZ_CP041660.1"/>
</dbReference>
<dbReference type="PANTHER" id="PTHR33525">
    <property type="match status" value="1"/>
</dbReference>
<dbReference type="Proteomes" id="UP001467690">
    <property type="component" value="Unassembled WGS sequence"/>
</dbReference>
<evidence type="ECO:0000313" key="2">
    <source>
        <dbReference type="EMBL" id="MER2490971.1"/>
    </source>
</evidence>
<comment type="caution">
    <text evidence="2">The sequence shown here is derived from an EMBL/GenBank/DDBJ whole genome shotgun (WGS) entry which is preliminary data.</text>
</comment>
<evidence type="ECO:0000313" key="3">
    <source>
        <dbReference type="Proteomes" id="UP001467690"/>
    </source>
</evidence>
<keyword evidence="3" id="KW-1185">Reference proteome</keyword>
<dbReference type="EMBL" id="JBELOE010000078">
    <property type="protein sequence ID" value="MER2490971.1"/>
    <property type="molecule type" value="Genomic_DNA"/>
</dbReference>
<dbReference type="SUPFAM" id="SSF109604">
    <property type="entry name" value="HD-domain/PDEase-like"/>
    <property type="match status" value="1"/>
</dbReference>
<dbReference type="PANTHER" id="PTHR33525:SF3">
    <property type="entry name" value="RIBONUCLEASE Y"/>
    <property type="match status" value="1"/>
</dbReference>
<sequence length="381" mass="43564">MADTRYSNLINTRFHDLLISYDFAKQHNGLNLEAMGDLFSEQEQRQLLDVEQAAKNQREADLQSRQSNKQKKADEINLLVSEAVATQLQDIETIFNKTLAIQDSIPAILDILAVRAASVARLEPLVNNLAWLESDLIQFVNLPVYRKVSQGKPVRVDKARTALGYIGVDNLKLVIPSFALRKWIPYSTEPFRLMKRKLWETGLGAGIACRKLAQIHGQDPATAFATGVFHELGKSALVRLYLRTFETIWKEQLEVARGRRLKEEHEALVDLEPDGRSLRDLMMQHTARLSAELVRRFELKRMNLAAPMMEYAQGDSREMSPMADILAKGIAYSRYKLLQRHGLIAKHEAKIYFKENKLSAQEVGELNKLSMRRLNLRLEQQ</sequence>
<dbReference type="Pfam" id="PF08668">
    <property type="entry name" value="HDOD"/>
    <property type="match status" value="1"/>
</dbReference>
<organism evidence="2 3">
    <name type="scientific">Catenovulum sediminis</name>
    <dbReference type="NCBI Taxonomy" id="1740262"/>
    <lineage>
        <taxon>Bacteria</taxon>
        <taxon>Pseudomonadati</taxon>
        <taxon>Pseudomonadota</taxon>
        <taxon>Gammaproteobacteria</taxon>
        <taxon>Alteromonadales</taxon>
        <taxon>Alteromonadaceae</taxon>
        <taxon>Catenovulum</taxon>
    </lineage>
</organism>
<dbReference type="InterPro" id="IPR013976">
    <property type="entry name" value="HDOD"/>
</dbReference>
<dbReference type="Gene3D" id="1.10.3210.10">
    <property type="entry name" value="Hypothetical protein af1432"/>
    <property type="match status" value="1"/>
</dbReference>
<dbReference type="InterPro" id="IPR052340">
    <property type="entry name" value="RNase_Y/CdgJ"/>
</dbReference>
<dbReference type="PROSITE" id="PS51833">
    <property type="entry name" value="HDOD"/>
    <property type="match status" value="1"/>
</dbReference>
<feature type="domain" description="HDOD" evidence="1">
    <location>
        <begin position="98"/>
        <end position="318"/>
    </location>
</feature>
<name>A0ABV1RDG3_9ALTE</name>
<proteinExistence type="predicted"/>